<dbReference type="InterPro" id="IPR041489">
    <property type="entry name" value="PDZ_6"/>
</dbReference>
<dbReference type="InterPro" id="IPR001940">
    <property type="entry name" value="Peptidase_S1C"/>
</dbReference>
<keyword evidence="5" id="KW-0677">Repeat</keyword>
<sequence>MTRGHHHSAGAERKTLGVVLILAGIWLLSTLAVVRAAEPSRVGNEMPSLAPMLERVVPSVVSIAIQGSGNAGPDPMLSDPFLRKFFGLPEQPSPSERSFQVAGSGVIVDAKNGYVLTNSHLLENADEITVTLLDHRSFSAKVIGMDQPTDVAVVQIKADRLTSLPLGDSSDLKVGDYVAAVGNPYGLSQTVTMGIVSALGRSGLGSDGLENFIQTDASINPGNSGGALVNLQGELVGINSAIFGPAGSNVGIGFAIPSNMAKDAVRELIAHGKIRRGELGMLIQDLTPLLAQAFRLKISAGALVSRVMAGSAASSAGILAGDVVVAVDGRPIRSDVDLRTALGLLGAGAKARLTIDRHNRVLELPVELREANTVSTALVKGEGLLAGVALADISPDSAAYGQADGAEILAVDPQSDAAQAGLIAGDFIVSVDQQPVHSATQVAQRANRFNKLLLLGIFHAGGIQYLVIP</sequence>
<evidence type="ECO:0000256" key="8">
    <source>
        <dbReference type="ARBA" id="ARBA00022825"/>
    </source>
</evidence>
<feature type="binding site" evidence="10">
    <location>
        <begin position="222"/>
        <end position="224"/>
    </location>
    <ligand>
        <name>substrate</name>
    </ligand>
</feature>
<accession>A0A330HRN4</accession>
<dbReference type="PANTHER" id="PTHR22939">
    <property type="entry name" value="SERINE PROTEASE FAMILY S1C HTRA-RELATED"/>
    <property type="match status" value="1"/>
</dbReference>
<evidence type="ECO:0000256" key="4">
    <source>
        <dbReference type="ARBA" id="ARBA00022729"/>
    </source>
</evidence>
<feature type="active site" description="Charge relay system" evidence="9">
    <location>
        <position position="150"/>
    </location>
</feature>
<keyword evidence="7" id="KW-0378">Hydrolase</keyword>
<feature type="binding site" evidence="10">
    <location>
        <position position="120"/>
    </location>
    <ligand>
        <name>substrate</name>
    </ligand>
</feature>
<dbReference type="Gene3D" id="2.40.10.120">
    <property type="match status" value="1"/>
</dbReference>
<evidence type="ECO:0000256" key="6">
    <source>
        <dbReference type="ARBA" id="ARBA00022764"/>
    </source>
</evidence>
<evidence type="ECO:0000256" key="3">
    <source>
        <dbReference type="ARBA" id="ARBA00022670"/>
    </source>
</evidence>
<dbReference type="PRINTS" id="PR00834">
    <property type="entry name" value="PROTEASES2C"/>
</dbReference>
<dbReference type="AlphaFoldDB" id="A0A330HRN4"/>
<dbReference type="Proteomes" id="UP000251558">
    <property type="component" value="Unassembled WGS sequence"/>
</dbReference>
<dbReference type="SUPFAM" id="SSF50156">
    <property type="entry name" value="PDZ domain-like"/>
    <property type="match status" value="2"/>
</dbReference>
<evidence type="ECO:0000256" key="7">
    <source>
        <dbReference type="ARBA" id="ARBA00022801"/>
    </source>
</evidence>
<dbReference type="InterPro" id="IPR001478">
    <property type="entry name" value="PDZ"/>
</dbReference>
<evidence type="ECO:0000259" key="11">
    <source>
        <dbReference type="PROSITE" id="PS50106"/>
    </source>
</evidence>
<feature type="active site" description="Charge relay system" evidence="9">
    <location>
        <position position="120"/>
    </location>
</feature>
<dbReference type="PANTHER" id="PTHR22939:SF129">
    <property type="entry name" value="SERINE PROTEASE HTRA2, MITOCHONDRIAL"/>
    <property type="match status" value="1"/>
</dbReference>
<dbReference type="InterPro" id="IPR009003">
    <property type="entry name" value="Peptidase_S1_PA"/>
</dbReference>
<evidence type="ECO:0000256" key="5">
    <source>
        <dbReference type="ARBA" id="ARBA00022737"/>
    </source>
</evidence>
<evidence type="ECO:0000256" key="2">
    <source>
        <dbReference type="ARBA" id="ARBA00010541"/>
    </source>
</evidence>
<reference evidence="12 13" key="1">
    <citation type="submission" date="2018-07" db="EMBL/GenBank/DDBJ databases">
        <title>Diversity of Mesorhizobium strains in Brazil.</title>
        <authorList>
            <person name="Helene L.C.F."/>
            <person name="Dall'Agnol R."/>
            <person name="Delamuta J.R.M."/>
            <person name="Hungria M."/>
        </authorList>
    </citation>
    <scope>NUCLEOTIDE SEQUENCE [LARGE SCALE GENOMIC DNA]</scope>
    <source>
        <strain evidence="12 13">AC99b</strain>
    </source>
</reference>
<dbReference type="SUPFAM" id="SSF50494">
    <property type="entry name" value="Trypsin-like serine proteases"/>
    <property type="match status" value="1"/>
</dbReference>
<dbReference type="EMBL" id="QMBP01000004">
    <property type="protein sequence ID" value="RAZ91045.1"/>
    <property type="molecule type" value="Genomic_DNA"/>
</dbReference>
<name>A0A330HRN4_9HYPH</name>
<dbReference type="NCBIfam" id="TIGR02037">
    <property type="entry name" value="degP_htrA_DO"/>
    <property type="match status" value="1"/>
</dbReference>
<dbReference type="GO" id="GO:0042597">
    <property type="term" value="C:periplasmic space"/>
    <property type="evidence" value="ECO:0007669"/>
    <property type="project" value="UniProtKB-SubCell"/>
</dbReference>
<evidence type="ECO:0000313" key="13">
    <source>
        <dbReference type="Proteomes" id="UP000251558"/>
    </source>
</evidence>
<keyword evidence="6" id="KW-0574">Periplasm</keyword>
<dbReference type="Pfam" id="PF13180">
    <property type="entry name" value="PDZ_2"/>
    <property type="match status" value="1"/>
</dbReference>
<dbReference type="Pfam" id="PF17820">
    <property type="entry name" value="PDZ_6"/>
    <property type="match status" value="1"/>
</dbReference>
<evidence type="ECO:0000313" key="12">
    <source>
        <dbReference type="EMBL" id="RAZ91045.1"/>
    </source>
</evidence>
<dbReference type="Gene3D" id="2.30.42.10">
    <property type="match status" value="2"/>
</dbReference>
<keyword evidence="4" id="KW-0732">Signal</keyword>
<dbReference type="OrthoDB" id="7358927at2"/>
<proteinExistence type="inferred from homology"/>
<dbReference type="PROSITE" id="PS50106">
    <property type="entry name" value="PDZ"/>
    <property type="match status" value="1"/>
</dbReference>
<comment type="subcellular location">
    <subcellularLocation>
        <location evidence="1">Periplasm</location>
    </subcellularLocation>
</comment>
<protein>
    <submittedName>
        <fullName evidence="12">Serine endoprotease DegQ</fullName>
    </submittedName>
</protein>
<keyword evidence="3 12" id="KW-0645">Protease</keyword>
<comment type="similarity">
    <text evidence="2">Belongs to the peptidase S1C family.</text>
</comment>
<gene>
    <name evidence="12" type="ORF">DPM33_12295</name>
</gene>
<feature type="active site" description="Charge relay system" evidence="9">
    <location>
        <position position="224"/>
    </location>
</feature>
<dbReference type="GO" id="GO:0004252">
    <property type="term" value="F:serine-type endopeptidase activity"/>
    <property type="evidence" value="ECO:0007669"/>
    <property type="project" value="InterPro"/>
</dbReference>
<dbReference type="GO" id="GO:0006515">
    <property type="term" value="P:protein quality control for misfolded or incompletely synthesized proteins"/>
    <property type="evidence" value="ECO:0007669"/>
    <property type="project" value="TreeGrafter"/>
</dbReference>
<organism evidence="12 13">
    <name type="scientific">Mesorhizobium hawassense</name>
    <dbReference type="NCBI Taxonomy" id="1209954"/>
    <lineage>
        <taxon>Bacteria</taxon>
        <taxon>Pseudomonadati</taxon>
        <taxon>Pseudomonadota</taxon>
        <taxon>Alphaproteobacteria</taxon>
        <taxon>Hyphomicrobiales</taxon>
        <taxon>Phyllobacteriaceae</taxon>
        <taxon>Mesorhizobium</taxon>
    </lineage>
</organism>
<keyword evidence="13" id="KW-1185">Reference proteome</keyword>
<evidence type="ECO:0000256" key="10">
    <source>
        <dbReference type="PIRSR" id="PIRSR611782-2"/>
    </source>
</evidence>
<evidence type="ECO:0000256" key="9">
    <source>
        <dbReference type="PIRSR" id="PIRSR611782-1"/>
    </source>
</evidence>
<dbReference type="InterPro" id="IPR011782">
    <property type="entry name" value="Pept_S1C_Do"/>
</dbReference>
<feature type="binding site" evidence="10">
    <location>
        <position position="150"/>
    </location>
    <ligand>
        <name>substrate</name>
    </ligand>
</feature>
<dbReference type="FunFam" id="2.40.10.10:FF:000001">
    <property type="entry name" value="Periplasmic serine protease DegS"/>
    <property type="match status" value="1"/>
</dbReference>
<dbReference type="SMART" id="SM00228">
    <property type="entry name" value="PDZ"/>
    <property type="match status" value="2"/>
</dbReference>
<keyword evidence="8" id="KW-0720">Serine protease</keyword>
<feature type="domain" description="PDZ" evidence="11">
    <location>
        <begin position="268"/>
        <end position="359"/>
    </location>
</feature>
<dbReference type="Pfam" id="PF13365">
    <property type="entry name" value="Trypsin_2"/>
    <property type="match status" value="1"/>
</dbReference>
<evidence type="ECO:0000256" key="1">
    <source>
        <dbReference type="ARBA" id="ARBA00004418"/>
    </source>
</evidence>
<comment type="caution">
    <text evidence="12">The sequence shown here is derived from an EMBL/GenBank/DDBJ whole genome shotgun (WGS) entry which is preliminary data.</text>
</comment>
<dbReference type="InterPro" id="IPR036034">
    <property type="entry name" value="PDZ_sf"/>
</dbReference>